<evidence type="ECO:0000256" key="2">
    <source>
        <dbReference type="ARBA" id="ARBA00022448"/>
    </source>
</evidence>
<organism evidence="16 17">
    <name type="scientific">Sphingomonas tabacisoli</name>
    <dbReference type="NCBI Taxonomy" id="2249466"/>
    <lineage>
        <taxon>Bacteria</taxon>
        <taxon>Pseudomonadati</taxon>
        <taxon>Pseudomonadota</taxon>
        <taxon>Alphaproteobacteria</taxon>
        <taxon>Sphingomonadales</taxon>
        <taxon>Sphingomonadaceae</taxon>
        <taxon>Sphingomonas</taxon>
    </lineage>
</organism>
<dbReference type="Gene3D" id="2.40.170.20">
    <property type="entry name" value="TonB-dependent receptor, beta-barrel domain"/>
    <property type="match status" value="1"/>
</dbReference>
<comment type="similarity">
    <text evidence="11 12">Belongs to the TonB-dependent receptor family.</text>
</comment>
<evidence type="ECO:0000256" key="5">
    <source>
        <dbReference type="ARBA" id="ARBA00022692"/>
    </source>
</evidence>
<sequence>MTLRCALLAAAAVSSAPALAQATDQAKLAPASSTFQGSGNADEDATERNVADIVVTAQKRPESVQSVPISITVVTGDQVARQGLTSVQDLSRTSASLEFTTALLSPGGGGFVRGIGTQSLGAGTSTSSVAVVVDGVVQGNVPIATLLDIDHVEVLKGPQGTLFGSSVSAGVLNISTLRPDPGAVTAKIFGEIAPRALGSEYGRYVLNGSVNLPMSDTSALRIAAQYIRNDGISRDVYNSLDSLNTVAGVRGRFLWEVTDDLTFNLIGDYTRNSIRNDGNFIYRFVPPGGPLEAALARCGIEASPDNTENCSDYDRFSVAKIGGVSGQFDLAIDGVTLTSVTSYRKSRRTMFSDIPSIAAPIMRQTLGVSCGQGNPFGCSPLAYLHPGVRPDRPLDTRESIFSQEVRLASKESSEFQWTIGGYFQRQTFNFHQPSELAAVVPPAVCTGFLKRPVNASGDCLLNTSERFIDSESTDYAVFANGTYNFDSSTRLNAGVRYTHSQVRETISPDITVVTPTFTTLSVPGKGVTFRGALQHDFNRDTMVYATVSTGYKAPQINDQIPTKLVRVSPERPTSYEVGIKNTAFDGRLAVNVNAYYMRISDFQSQSCIPDPKTGVLACAQVNVPHVVSKGLEADVFGALWQGMTVNLSAIYNDAKYPANFLGADGSNLQGRQLNFAPKFKFTASFEQRLPLSDSATLVFGGDATVRAKESMYLSADPIYTVPSATIFGGRVGVELSDKYSVYAFARNIGNKIYPTSLFSTSAFYRGGVWHTLDQNSQRVAGIQLNAKF</sequence>
<evidence type="ECO:0000256" key="3">
    <source>
        <dbReference type="ARBA" id="ARBA00022452"/>
    </source>
</evidence>
<protein>
    <submittedName>
        <fullName evidence="16">TonB-dependent receptor</fullName>
    </submittedName>
</protein>
<dbReference type="Gene3D" id="2.170.130.10">
    <property type="entry name" value="TonB-dependent receptor, plug domain"/>
    <property type="match status" value="1"/>
</dbReference>
<keyword evidence="13" id="KW-0732">Signal</keyword>
<keyword evidence="4" id="KW-0410">Iron transport</keyword>
<keyword evidence="5 11" id="KW-0812">Transmembrane</keyword>
<dbReference type="PANTHER" id="PTHR32552">
    <property type="entry name" value="FERRICHROME IRON RECEPTOR-RELATED"/>
    <property type="match status" value="1"/>
</dbReference>
<dbReference type="SUPFAM" id="SSF56935">
    <property type="entry name" value="Porins"/>
    <property type="match status" value="1"/>
</dbReference>
<dbReference type="RefSeq" id="WP_380888064.1">
    <property type="nucleotide sequence ID" value="NZ_JBHUDY010000001.1"/>
</dbReference>
<gene>
    <name evidence="16" type="ORF">ACFSCW_06605</name>
</gene>
<evidence type="ECO:0000256" key="4">
    <source>
        <dbReference type="ARBA" id="ARBA00022496"/>
    </source>
</evidence>
<evidence type="ECO:0000256" key="11">
    <source>
        <dbReference type="PROSITE-ProRule" id="PRU01360"/>
    </source>
</evidence>
<dbReference type="EMBL" id="JBHUDY010000001">
    <property type="protein sequence ID" value="MFD1611470.1"/>
    <property type="molecule type" value="Genomic_DNA"/>
</dbReference>
<dbReference type="InterPro" id="IPR000531">
    <property type="entry name" value="Beta-barrel_TonB"/>
</dbReference>
<comment type="subcellular location">
    <subcellularLocation>
        <location evidence="1 11">Cell outer membrane</location>
        <topology evidence="1 11">Multi-pass membrane protein</topology>
    </subcellularLocation>
</comment>
<evidence type="ECO:0000313" key="16">
    <source>
        <dbReference type="EMBL" id="MFD1611470.1"/>
    </source>
</evidence>
<reference evidence="17" key="1">
    <citation type="journal article" date="2019" name="Int. J. Syst. Evol. Microbiol.">
        <title>The Global Catalogue of Microorganisms (GCM) 10K type strain sequencing project: providing services to taxonomists for standard genome sequencing and annotation.</title>
        <authorList>
            <consortium name="The Broad Institute Genomics Platform"/>
            <consortium name="The Broad Institute Genome Sequencing Center for Infectious Disease"/>
            <person name="Wu L."/>
            <person name="Ma J."/>
        </authorList>
    </citation>
    <scope>NUCLEOTIDE SEQUENCE [LARGE SCALE GENOMIC DNA]</scope>
    <source>
        <strain evidence="17">CGMCC 1.16275</strain>
    </source>
</reference>
<dbReference type="InterPro" id="IPR037066">
    <property type="entry name" value="Plug_dom_sf"/>
</dbReference>
<evidence type="ECO:0000256" key="8">
    <source>
        <dbReference type="ARBA" id="ARBA00023077"/>
    </source>
</evidence>
<keyword evidence="10 11" id="KW-0998">Cell outer membrane</keyword>
<keyword evidence="9 11" id="KW-0472">Membrane</keyword>
<evidence type="ECO:0000313" key="17">
    <source>
        <dbReference type="Proteomes" id="UP001597115"/>
    </source>
</evidence>
<dbReference type="InterPro" id="IPR036942">
    <property type="entry name" value="Beta-barrel_TonB_sf"/>
</dbReference>
<evidence type="ECO:0000256" key="10">
    <source>
        <dbReference type="ARBA" id="ARBA00023237"/>
    </source>
</evidence>
<comment type="caution">
    <text evidence="16">The sequence shown here is derived from an EMBL/GenBank/DDBJ whole genome shotgun (WGS) entry which is preliminary data.</text>
</comment>
<evidence type="ECO:0000259" key="15">
    <source>
        <dbReference type="Pfam" id="PF07715"/>
    </source>
</evidence>
<name>A0ABW4I1G7_9SPHN</name>
<keyword evidence="2 11" id="KW-0813">Transport</keyword>
<keyword evidence="3 11" id="KW-1134">Transmembrane beta strand</keyword>
<evidence type="ECO:0000256" key="12">
    <source>
        <dbReference type="RuleBase" id="RU003357"/>
    </source>
</evidence>
<proteinExistence type="inferred from homology"/>
<dbReference type="InterPro" id="IPR039426">
    <property type="entry name" value="TonB-dep_rcpt-like"/>
</dbReference>
<evidence type="ECO:0000256" key="1">
    <source>
        <dbReference type="ARBA" id="ARBA00004571"/>
    </source>
</evidence>
<feature type="chain" id="PRO_5045968872" evidence="13">
    <location>
        <begin position="21"/>
        <end position="788"/>
    </location>
</feature>
<evidence type="ECO:0000256" key="13">
    <source>
        <dbReference type="SAM" id="SignalP"/>
    </source>
</evidence>
<evidence type="ECO:0000256" key="9">
    <source>
        <dbReference type="ARBA" id="ARBA00023136"/>
    </source>
</evidence>
<feature type="domain" description="TonB-dependent receptor plug" evidence="15">
    <location>
        <begin position="64"/>
        <end position="171"/>
    </location>
</feature>
<keyword evidence="7" id="KW-0406">Ion transport</keyword>
<keyword evidence="16" id="KW-0675">Receptor</keyword>
<dbReference type="InterPro" id="IPR012910">
    <property type="entry name" value="Plug_dom"/>
</dbReference>
<keyword evidence="6" id="KW-0408">Iron</keyword>
<evidence type="ECO:0000259" key="14">
    <source>
        <dbReference type="Pfam" id="PF00593"/>
    </source>
</evidence>
<feature type="signal peptide" evidence="13">
    <location>
        <begin position="1"/>
        <end position="20"/>
    </location>
</feature>
<dbReference type="PROSITE" id="PS52016">
    <property type="entry name" value="TONB_DEPENDENT_REC_3"/>
    <property type="match status" value="1"/>
</dbReference>
<feature type="domain" description="TonB-dependent receptor-like beta-barrel" evidence="14">
    <location>
        <begin position="258"/>
        <end position="748"/>
    </location>
</feature>
<dbReference type="Pfam" id="PF00593">
    <property type="entry name" value="TonB_dep_Rec_b-barrel"/>
    <property type="match status" value="1"/>
</dbReference>
<evidence type="ECO:0000256" key="7">
    <source>
        <dbReference type="ARBA" id="ARBA00023065"/>
    </source>
</evidence>
<dbReference type="Proteomes" id="UP001597115">
    <property type="component" value="Unassembled WGS sequence"/>
</dbReference>
<evidence type="ECO:0000256" key="6">
    <source>
        <dbReference type="ARBA" id="ARBA00023004"/>
    </source>
</evidence>
<accession>A0ABW4I1G7</accession>
<keyword evidence="17" id="KW-1185">Reference proteome</keyword>
<keyword evidence="8 12" id="KW-0798">TonB box</keyword>
<dbReference type="PANTHER" id="PTHR32552:SF81">
    <property type="entry name" value="TONB-DEPENDENT OUTER MEMBRANE RECEPTOR"/>
    <property type="match status" value="1"/>
</dbReference>
<dbReference type="Pfam" id="PF07715">
    <property type="entry name" value="Plug"/>
    <property type="match status" value="1"/>
</dbReference>